<evidence type="ECO:0000313" key="2">
    <source>
        <dbReference type="EMBL" id="JAV67146.1"/>
    </source>
</evidence>
<keyword evidence="1" id="KW-0732">Signal</keyword>
<reference evidence="2" key="1">
    <citation type="journal article" date="2016" name="Sci. Rep.">
        <title>Molecular characterization of firefly nuptial gifts: a multi-omics approach sheds light on postcopulatory sexual selection.</title>
        <authorList>
            <person name="Al-Wathiqui N."/>
            <person name="Fallon T.R."/>
            <person name="South A."/>
            <person name="Weng J.K."/>
            <person name="Lewis S.M."/>
        </authorList>
    </citation>
    <scope>NUCLEOTIDE SEQUENCE</scope>
</reference>
<dbReference type="OrthoDB" id="6363232at2759"/>
<dbReference type="AlphaFoldDB" id="A0A1Y1L6F4"/>
<dbReference type="GeneID" id="116173282"/>
<feature type="signal peptide" evidence="1">
    <location>
        <begin position="1"/>
        <end position="16"/>
    </location>
</feature>
<accession>A0A1Y1L6F4</accession>
<organism evidence="2">
    <name type="scientific">Photinus pyralis</name>
    <name type="common">Common eastern firefly</name>
    <name type="synonym">Lampyris pyralis</name>
    <dbReference type="NCBI Taxonomy" id="7054"/>
    <lineage>
        <taxon>Eukaryota</taxon>
        <taxon>Metazoa</taxon>
        <taxon>Ecdysozoa</taxon>
        <taxon>Arthropoda</taxon>
        <taxon>Hexapoda</taxon>
        <taxon>Insecta</taxon>
        <taxon>Pterygota</taxon>
        <taxon>Neoptera</taxon>
        <taxon>Endopterygota</taxon>
        <taxon>Coleoptera</taxon>
        <taxon>Polyphaga</taxon>
        <taxon>Elateriformia</taxon>
        <taxon>Elateroidea</taxon>
        <taxon>Lampyridae</taxon>
        <taxon>Lampyrinae</taxon>
        <taxon>Photinus</taxon>
    </lineage>
</organism>
<feature type="chain" id="PRO_5011987966" description="DUF4794 domain-containing protein" evidence="1">
    <location>
        <begin position="17"/>
        <end position="731"/>
    </location>
</feature>
<dbReference type="RefSeq" id="XP_031346509.1">
    <property type="nucleotide sequence ID" value="XM_031490649.1"/>
</dbReference>
<dbReference type="RefSeq" id="XP_031346511.1">
    <property type="nucleotide sequence ID" value="XM_031490651.1"/>
</dbReference>
<dbReference type="EMBL" id="GEZM01068145">
    <property type="protein sequence ID" value="JAV67146.1"/>
    <property type="molecule type" value="Transcribed_RNA"/>
</dbReference>
<evidence type="ECO:0000256" key="1">
    <source>
        <dbReference type="SAM" id="SignalP"/>
    </source>
</evidence>
<name>A0A1Y1L6F4_PHOPY</name>
<proteinExistence type="predicted"/>
<evidence type="ECO:0008006" key="3">
    <source>
        <dbReference type="Google" id="ProtNLM"/>
    </source>
</evidence>
<sequence>MKWITFLSLLYVYADGQSAGDYVDLIPEGTSNGAKANQKVDDDKKTLSQQVAEGRYGLIPNEIFKTPIARPGIVSYESNSEVPSDNIDNLGGLNESDIWLAENHLLVLRGGVLSVLDNAPDYAASPVWPPIDDYKAPKRPVKIPNNPKVPPPFPVQLREGGPIQILGTNFTRTLNESSYPYQYPIPPLDGYDPGNAPFFPPPYQNSPNFIPGKAPFPDTPFITPIQGGNQSGYGPSLKFPIGNKIPPIFDSLPPGTSVVSPNITEDYDEDDLSIYYPPPYSFYYEKENVSAVPPGPLVPGIVLPPPPNFFSPLQKPTGAPSVTTLGNQMRNTTTIIPTPVYIKPTLPTHFSMRIPQVRNKTVSVTILRPIKTTKKPTPQYVPKPFEVYGPPPIPKVTVQTTKVPLKSYFTETDANLVSLLEKDHRTTKSSLRKTPPPPQIYYYDDTPATNLVTPFPSNHQILLRNLSDFYVEPPKVSRVRSHNRYYLPAQEPLQVRTNSFNTHIAQLQDEIEKTRPRIRPQTPKPVYQYSFEVSNYKEQHEKLHPAYHPQVEIQPAIEVSTPPPVYQNRPLPIYVRPHFDYSPPVTPNPVYDQYYTKQDERGLDDITKTYFTTFGKKLPASTTPLPPPRRLPPKRPSADAIVNYLKRPLQVDYIGAYHQEQDYRRKIPPNVQTIQAIQVPLRTTLRETQAGSFISYELPGDDGAHFYFLTPQLTNYYQQTADSRIRQQREA</sequence>
<dbReference type="KEGG" id="ppyr:116173282"/>
<dbReference type="RefSeq" id="XP_031346510.1">
    <property type="nucleotide sequence ID" value="XM_031490650.1"/>
</dbReference>
<protein>
    <recommendedName>
        <fullName evidence="3">DUF4794 domain-containing protein</fullName>
    </recommendedName>
</protein>